<evidence type="ECO:0000313" key="1">
    <source>
        <dbReference type="EMBL" id="KRX47246.1"/>
    </source>
</evidence>
<evidence type="ECO:0000313" key="2">
    <source>
        <dbReference type="Proteomes" id="UP000055048"/>
    </source>
</evidence>
<name>A0A0V0U7D1_9BILA</name>
<dbReference type="Proteomes" id="UP000055048">
    <property type="component" value="Unassembled WGS sequence"/>
</dbReference>
<proteinExistence type="predicted"/>
<organism evidence="1 2">
    <name type="scientific">Trichinella murrelli</name>
    <dbReference type="NCBI Taxonomy" id="144512"/>
    <lineage>
        <taxon>Eukaryota</taxon>
        <taxon>Metazoa</taxon>
        <taxon>Ecdysozoa</taxon>
        <taxon>Nematoda</taxon>
        <taxon>Enoplea</taxon>
        <taxon>Dorylaimia</taxon>
        <taxon>Trichinellida</taxon>
        <taxon>Trichinellidae</taxon>
        <taxon>Trichinella</taxon>
    </lineage>
</organism>
<accession>A0A0V0U7D1</accession>
<reference evidence="1 2" key="1">
    <citation type="submission" date="2015-01" db="EMBL/GenBank/DDBJ databases">
        <title>Evolution of Trichinella species and genotypes.</title>
        <authorList>
            <person name="Korhonen P.K."/>
            <person name="Edoardo P."/>
            <person name="Giuseppe L.R."/>
            <person name="Gasser R.B."/>
        </authorList>
    </citation>
    <scope>NUCLEOTIDE SEQUENCE [LARGE SCALE GENOMIC DNA]</scope>
    <source>
        <strain evidence="1">ISS417</strain>
    </source>
</reference>
<dbReference type="AlphaFoldDB" id="A0A0V0U7D1"/>
<keyword evidence="2" id="KW-1185">Reference proteome</keyword>
<dbReference type="EMBL" id="JYDJ01000045">
    <property type="protein sequence ID" value="KRX47246.1"/>
    <property type="molecule type" value="Genomic_DNA"/>
</dbReference>
<comment type="caution">
    <text evidence="1">The sequence shown here is derived from an EMBL/GenBank/DDBJ whole genome shotgun (WGS) entry which is preliminary data.</text>
</comment>
<sequence length="67" mass="8096">MENYKTDKIEQWKRLTEHHVLLLCRRVVEYIFSILRQQVAKLKRLFQMVFHTSDQAALWSSVIASFD</sequence>
<protein>
    <submittedName>
        <fullName evidence="1">Uncharacterized protein</fullName>
    </submittedName>
</protein>
<gene>
    <name evidence="1" type="ORF">T05_6796</name>
</gene>